<dbReference type="GO" id="GO:0035556">
    <property type="term" value="P:intracellular signal transduction"/>
    <property type="evidence" value="ECO:0007669"/>
    <property type="project" value="TreeGrafter"/>
</dbReference>
<dbReference type="PROSITE" id="PS00108">
    <property type="entry name" value="PROTEIN_KINASE_ST"/>
    <property type="match status" value="1"/>
</dbReference>
<dbReference type="GO" id="GO:0005524">
    <property type="term" value="F:ATP binding"/>
    <property type="evidence" value="ECO:0007669"/>
    <property type="project" value="UniProtKB-UniRule"/>
</dbReference>
<evidence type="ECO:0000256" key="6">
    <source>
        <dbReference type="PROSITE-ProRule" id="PRU10141"/>
    </source>
</evidence>
<dbReference type="InterPro" id="IPR017441">
    <property type="entry name" value="Protein_kinase_ATP_BS"/>
</dbReference>
<proteinExistence type="inferred from homology"/>
<keyword evidence="9" id="KW-1185">Reference proteome</keyword>
<dbReference type="PANTHER" id="PTHR24346:SF82">
    <property type="entry name" value="KP78A-RELATED"/>
    <property type="match status" value="1"/>
</dbReference>
<dbReference type="AlphaFoldDB" id="A0A0M3IG04"/>
<evidence type="ECO:0000259" key="8">
    <source>
        <dbReference type="PROSITE" id="PS50011"/>
    </source>
</evidence>
<dbReference type="PROSITE" id="PS50011">
    <property type="entry name" value="PROTEIN_KINASE_DOM"/>
    <property type="match status" value="1"/>
</dbReference>
<dbReference type="InterPro" id="IPR000719">
    <property type="entry name" value="Prot_kinase_dom"/>
</dbReference>
<protein>
    <submittedName>
        <fullName evidence="10">Protein kinase domain-containing protein</fullName>
    </submittedName>
</protein>
<dbReference type="GO" id="GO:0000226">
    <property type="term" value="P:microtubule cytoskeleton organization"/>
    <property type="evidence" value="ECO:0007669"/>
    <property type="project" value="TreeGrafter"/>
</dbReference>
<reference evidence="10" key="1">
    <citation type="submission" date="2017-02" db="UniProtKB">
        <authorList>
            <consortium name="WormBaseParasite"/>
        </authorList>
    </citation>
    <scope>IDENTIFICATION</scope>
</reference>
<accession>A0A0M3IG04</accession>
<dbReference type="GO" id="GO:0005737">
    <property type="term" value="C:cytoplasm"/>
    <property type="evidence" value="ECO:0007669"/>
    <property type="project" value="TreeGrafter"/>
</dbReference>
<feature type="domain" description="Protein kinase" evidence="8">
    <location>
        <begin position="33"/>
        <end position="286"/>
    </location>
</feature>
<dbReference type="PANTHER" id="PTHR24346">
    <property type="entry name" value="MAP/MICROTUBULE AFFINITY-REGULATING KINASE"/>
    <property type="match status" value="1"/>
</dbReference>
<organism evidence="9 10">
    <name type="scientific">Ascaris lumbricoides</name>
    <name type="common">Giant roundworm</name>
    <dbReference type="NCBI Taxonomy" id="6252"/>
    <lineage>
        <taxon>Eukaryota</taxon>
        <taxon>Metazoa</taxon>
        <taxon>Ecdysozoa</taxon>
        <taxon>Nematoda</taxon>
        <taxon>Chromadorea</taxon>
        <taxon>Rhabditida</taxon>
        <taxon>Spirurina</taxon>
        <taxon>Ascaridomorpha</taxon>
        <taxon>Ascaridoidea</taxon>
        <taxon>Ascarididae</taxon>
        <taxon>Ascaris</taxon>
    </lineage>
</organism>
<dbReference type="Proteomes" id="UP000036681">
    <property type="component" value="Unplaced"/>
</dbReference>
<dbReference type="Gene3D" id="1.10.510.10">
    <property type="entry name" value="Transferase(Phosphotransferase) domain 1"/>
    <property type="match status" value="1"/>
</dbReference>
<evidence type="ECO:0000313" key="10">
    <source>
        <dbReference type="WBParaSite" id="ALUE_0001718501-mRNA-1"/>
    </source>
</evidence>
<keyword evidence="4" id="KW-0418">Kinase</keyword>
<dbReference type="GO" id="GO:0050321">
    <property type="term" value="F:tau-protein kinase activity"/>
    <property type="evidence" value="ECO:0007669"/>
    <property type="project" value="TreeGrafter"/>
</dbReference>
<dbReference type="SUPFAM" id="SSF56112">
    <property type="entry name" value="Protein kinase-like (PK-like)"/>
    <property type="match status" value="1"/>
</dbReference>
<evidence type="ECO:0000256" key="1">
    <source>
        <dbReference type="ARBA" id="ARBA00022527"/>
    </source>
</evidence>
<keyword evidence="2" id="KW-0808">Transferase</keyword>
<keyword evidence="5 6" id="KW-0067">ATP-binding</keyword>
<dbReference type="WBParaSite" id="ALUE_0001718501-mRNA-1">
    <property type="protein sequence ID" value="ALUE_0001718501-mRNA-1"/>
    <property type="gene ID" value="ALUE_0001718501"/>
</dbReference>
<feature type="binding site" evidence="6">
    <location>
        <position position="62"/>
    </location>
    <ligand>
        <name>ATP</name>
        <dbReference type="ChEBI" id="CHEBI:30616"/>
    </ligand>
</feature>
<comment type="similarity">
    <text evidence="7">Belongs to the protein kinase superfamily.</text>
</comment>
<evidence type="ECO:0000256" key="3">
    <source>
        <dbReference type="ARBA" id="ARBA00022741"/>
    </source>
</evidence>
<keyword evidence="1 7" id="KW-0723">Serine/threonine-protein kinase</keyword>
<evidence type="ECO:0000256" key="2">
    <source>
        <dbReference type="ARBA" id="ARBA00022679"/>
    </source>
</evidence>
<dbReference type="PIRSF" id="PIRSF000654">
    <property type="entry name" value="Integrin-linked_kinase"/>
    <property type="match status" value="1"/>
</dbReference>
<dbReference type="InterPro" id="IPR008271">
    <property type="entry name" value="Ser/Thr_kinase_AS"/>
</dbReference>
<name>A0A0M3IG04_ASCLU</name>
<dbReference type="InterPro" id="IPR011009">
    <property type="entry name" value="Kinase-like_dom_sf"/>
</dbReference>
<dbReference type="Pfam" id="PF00069">
    <property type="entry name" value="Pkinase"/>
    <property type="match status" value="1"/>
</dbReference>
<evidence type="ECO:0000256" key="5">
    <source>
        <dbReference type="ARBA" id="ARBA00022840"/>
    </source>
</evidence>
<evidence type="ECO:0000313" key="9">
    <source>
        <dbReference type="Proteomes" id="UP000036681"/>
    </source>
</evidence>
<dbReference type="FunFam" id="1.10.510.10:FF:000658">
    <property type="entry name" value="Protein CBG12184"/>
    <property type="match status" value="1"/>
</dbReference>
<keyword evidence="3 6" id="KW-0547">Nucleotide-binding</keyword>
<evidence type="ECO:0000256" key="4">
    <source>
        <dbReference type="ARBA" id="ARBA00022777"/>
    </source>
</evidence>
<dbReference type="SMART" id="SM00220">
    <property type="entry name" value="S_TKc"/>
    <property type="match status" value="1"/>
</dbReference>
<sequence>MQKDDKISSACSPAATQSEKSLDMMSRLRKAGYISKDVIGRGTYSIVKRAYSERHNKDVALKIVDKRSRSDFIIRFLPRELDIVPRLHHQNIVEVFEIIQSESIVCIAQEYAAGGDLLKKIKKQSRINEDRARFYFRQLIEALMYLKKIEVVHRDLKCENLFLDLCDNIKLGDFGFSRMMRNGDESHTFCGSRAYVAPEVLRSRSYSGFTVDLWSAGVVLFVMVTGLMPYDDRYPRKMVEKQMQHRVTFPSRITLSDDIKELIFAILHPVPSKRIPYHEILQSTWLACTPYRFYTSRNADQQPPSPSRDISK</sequence>
<dbReference type="PROSITE" id="PS00107">
    <property type="entry name" value="PROTEIN_KINASE_ATP"/>
    <property type="match status" value="1"/>
</dbReference>
<evidence type="ECO:0000256" key="7">
    <source>
        <dbReference type="RuleBase" id="RU000304"/>
    </source>
</evidence>